<dbReference type="GO" id="GO:0016887">
    <property type="term" value="F:ATP hydrolysis activity"/>
    <property type="evidence" value="ECO:0007669"/>
    <property type="project" value="InterPro"/>
</dbReference>
<dbReference type="Proteomes" id="UP001064489">
    <property type="component" value="Chromosome 3"/>
</dbReference>
<evidence type="ECO:0000256" key="1">
    <source>
        <dbReference type="ARBA" id="ARBA00004496"/>
    </source>
</evidence>
<dbReference type="FunFam" id="3.50.7.10:FF:000004">
    <property type="entry name" value="T-complex protein 1 subunit zeta"/>
    <property type="match status" value="1"/>
</dbReference>
<dbReference type="InterPro" id="IPR002194">
    <property type="entry name" value="Chaperonin_TCP-1_CS"/>
</dbReference>
<keyword evidence="5" id="KW-0963">Cytoplasm</keyword>
<reference evidence="15" key="1">
    <citation type="journal article" date="2022" name="Plant J.">
        <title>Strategies of tolerance reflected in two North American maple genomes.</title>
        <authorList>
            <person name="McEvoy S.L."/>
            <person name="Sezen U.U."/>
            <person name="Trouern-Trend A."/>
            <person name="McMahon S.M."/>
            <person name="Schaberg P.G."/>
            <person name="Yang J."/>
            <person name="Wegrzyn J.L."/>
            <person name="Swenson N.G."/>
        </authorList>
    </citation>
    <scope>NUCLEOTIDE SEQUENCE</scope>
    <source>
        <strain evidence="15">91603</strain>
    </source>
</reference>
<dbReference type="FunFam" id="1.10.560.10:FF:000058">
    <property type="entry name" value="T-complex protein 1 subunit zeta"/>
    <property type="match status" value="1"/>
</dbReference>
<dbReference type="FunFam" id="3.30.260.10:FF:000017">
    <property type="entry name" value="T-complex protein 1 subunit zeta"/>
    <property type="match status" value="1"/>
</dbReference>
<dbReference type="Gene3D" id="1.10.560.10">
    <property type="entry name" value="GroEL-like equatorial domain"/>
    <property type="match status" value="1"/>
</dbReference>
<dbReference type="PRINTS" id="PR01183">
    <property type="entry name" value="RIBORDTASEM1"/>
</dbReference>
<evidence type="ECO:0000256" key="8">
    <source>
        <dbReference type="ARBA" id="ARBA00022840"/>
    </source>
</evidence>
<dbReference type="InterPro" id="IPR008926">
    <property type="entry name" value="RNR_R1-su_N"/>
</dbReference>
<gene>
    <name evidence="15" type="ORF">LWI28_001060</name>
</gene>
<dbReference type="GO" id="GO:0005524">
    <property type="term" value="F:ATP binding"/>
    <property type="evidence" value="ECO:0007669"/>
    <property type="project" value="UniProtKB-UniRule"/>
</dbReference>
<dbReference type="Pfam" id="PF00118">
    <property type="entry name" value="Cpn60_TCP1"/>
    <property type="match status" value="1"/>
</dbReference>
<dbReference type="InterPro" id="IPR027409">
    <property type="entry name" value="GroEL-like_apical_dom_sf"/>
</dbReference>
<dbReference type="SUPFAM" id="SSF52029">
    <property type="entry name" value="GroEL apical domain-like"/>
    <property type="match status" value="1"/>
</dbReference>
<dbReference type="InterPro" id="IPR027413">
    <property type="entry name" value="GROEL-like_equatorial_sf"/>
</dbReference>
<accession>A0AAD5NW14</accession>
<organism evidence="15 16">
    <name type="scientific">Acer negundo</name>
    <name type="common">Box elder</name>
    <dbReference type="NCBI Taxonomy" id="4023"/>
    <lineage>
        <taxon>Eukaryota</taxon>
        <taxon>Viridiplantae</taxon>
        <taxon>Streptophyta</taxon>
        <taxon>Embryophyta</taxon>
        <taxon>Tracheophyta</taxon>
        <taxon>Spermatophyta</taxon>
        <taxon>Magnoliopsida</taxon>
        <taxon>eudicotyledons</taxon>
        <taxon>Gunneridae</taxon>
        <taxon>Pentapetalae</taxon>
        <taxon>rosids</taxon>
        <taxon>malvids</taxon>
        <taxon>Sapindales</taxon>
        <taxon>Sapindaceae</taxon>
        <taxon>Hippocastanoideae</taxon>
        <taxon>Acereae</taxon>
        <taxon>Acer</taxon>
    </lineage>
</organism>
<evidence type="ECO:0000256" key="7">
    <source>
        <dbReference type="ARBA" id="ARBA00022741"/>
    </source>
</evidence>
<reference evidence="15" key="2">
    <citation type="submission" date="2023-02" db="EMBL/GenBank/DDBJ databases">
        <authorList>
            <person name="Swenson N.G."/>
            <person name="Wegrzyn J.L."/>
            <person name="Mcevoy S.L."/>
        </authorList>
    </citation>
    <scope>NUCLEOTIDE SEQUENCE</scope>
    <source>
        <strain evidence="15">91603</strain>
        <tissue evidence="15">Leaf</tissue>
    </source>
</reference>
<dbReference type="SUPFAM" id="SSF48168">
    <property type="entry name" value="R1 subunit of ribonucleotide reductase, N-terminal domain"/>
    <property type="match status" value="1"/>
</dbReference>
<dbReference type="InterPro" id="IPR002423">
    <property type="entry name" value="Cpn60/GroEL/TCP-1"/>
</dbReference>
<dbReference type="GO" id="GO:0005971">
    <property type="term" value="C:ribonucleoside-diphosphate reductase complex"/>
    <property type="evidence" value="ECO:0007669"/>
    <property type="project" value="TreeGrafter"/>
</dbReference>
<evidence type="ECO:0000256" key="2">
    <source>
        <dbReference type="ARBA" id="ARBA00008020"/>
    </source>
</evidence>
<dbReference type="InterPro" id="IPR027410">
    <property type="entry name" value="TCP-1-like_intermed_sf"/>
</dbReference>
<dbReference type="Gene3D" id="3.50.7.10">
    <property type="entry name" value="GroEL"/>
    <property type="match status" value="1"/>
</dbReference>
<dbReference type="Pfam" id="PF03477">
    <property type="entry name" value="ATP-cone"/>
    <property type="match status" value="1"/>
</dbReference>
<comment type="caution">
    <text evidence="15">The sequence shown here is derived from an EMBL/GenBank/DDBJ whole genome shotgun (WGS) entry which is preliminary data.</text>
</comment>
<dbReference type="InterPro" id="IPR013346">
    <property type="entry name" value="NrdE_NrdA_C"/>
</dbReference>
<evidence type="ECO:0000313" key="15">
    <source>
        <dbReference type="EMBL" id="KAI9184788.1"/>
    </source>
</evidence>
<dbReference type="FunFam" id="3.20.70.20:FF:000041">
    <property type="entry name" value="Ribonucleotide reductase catalytic subunit M1"/>
    <property type="match status" value="1"/>
</dbReference>
<comment type="similarity">
    <text evidence="3 13">Belongs to the ribonucleoside diphosphate reductase large chain family.</text>
</comment>
<evidence type="ECO:0000256" key="10">
    <source>
        <dbReference type="ARBA" id="ARBA00023116"/>
    </source>
</evidence>
<dbReference type="Gene3D" id="3.30.260.10">
    <property type="entry name" value="TCP-1-like chaperonin intermediate domain"/>
    <property type="match status" value="1"/>
</dbReference>
<evidence type="ECO:0000256" key="3">
    <source>
        <dbReference type="ARBA" id="ARBA00010406"/>
    </source>
</evidence>
<keyword evidence="8 12" id="KW-0067">ATP-binding</keyword>
<proteinExistence type="inferred from homology"/>
<evidence type="ECO:0000256" key="12">
    <source>
        <dbReference type="PROSITE-ProRule" id="PRU00492"/>
    </source>
</evidence>
<dbReference type="PROSITE" id="PS00751">
    <property type="entry name" value="TCP1_2"/>
    <property type="match status" value="1"/>
</dbReference>
<evidence type="ECO:0000256" key="6">
    <source>
        <dbReference type="ARBA" id="ARBA00022533"/>
    </source>
</evidence>
<dbReference type="CDD" id="cd03342">
    <property type="entry name" value="TCP1_zeta"/>
    <property type="match status" value="1"/>
</dbReference>
<dbReference type="EC" id="1.17.4.1" evidence="4 13"/>
<dbReference type="PANTHER" id="PTHR11573:SF6">
    <property type="entry name" value="RIBONUCLEOSIDE-DIPHOSPHATE REDUCTASE LARGE SUBUNIT"/>
    <property type="match status" value="1"/>
</dbReference>
<dbReference type="InterPro" id="IPR005144">
    <property type="entry name" value="ATP-cone_dom"/>
</dbReference>
<keyword evidence="6" id="KW-0021">Allosteric enzyme</keyword>
<keyword evidence="10 13" id="KW-0215">Deoxyribonucleotide synthesis</keyword>
<evidence type="ECO:0000313" key="16">
    <source>
        <dbReference type="Proteomes" id="UP001064489"/>
    </source>
</evidence>
<dbReference type="CDD" id="cd01679">
    <property type="entry name" value="RNR_I"/>
    <property type="match status" value="1"/>
</dbReference>
<comment type="catalytic activity">
    <reaction evidence="13">
        <text>a 2'-deoxyribonucleoside 5'-diphosphate + [thioredoxin]-disulfide + H2O = a ribonucleoside 5'-diphosphate + [thioredoxin]-dithiol</text>
        <dbReference type="Rhea" id="RHEA:23252"/>
        <dbReference type="Rhea" id="RHEA-COMP:10698"/>
        <dbReference type="Rhea" id="RHEA-COMP:10700"/>
        <dbReference type="ChEBI" id="CHEBI:15377"/>
        <dbReference type="ChEBI" id="CHEBI:29950"/>
        <dbReference type="ChEBI" id="CHEBI:50058"/>
        <dbReference type="ChEBI" id="CHEBI:57930"/>
        <dbReference type="ChEBI" id="CHEBI:73316"/>
        <dbReference type="EC" id="1.17.4.1"/>
    </reaction>
</comment>
<keyword evidence="11" id="KW-0143">Chaperone</keyword>
<dbReference type="SUPFAM" id="SSF54849">
    <property type="entry name" value="GroEL-intermediate domain like"/>
    <property type="match status" value="1"/>
</dbReference>
<dbReference type="PROSITE" id="PS00089">
    <property type="entry name" value="RIBORED_LARGE"/>
    <property type="match status" value="1"/>
</dbReference>
<dbReference type="GO" id="GO:0051082">
    <property type="term" value="F:unfolded protein binding"/>
    <property type="evidence" value="ECO:0007669"/>
    <property type="project" value="InterPro"/>
</dbReference>
<keyword evidence="16" id="KW-1185">Reference proteome</keyword>
<dbReference type="Gene3D" id="3.20.70.20">
    <property type="match status" value="2"/>
</dbReference>
<dbReference type="NCBIfam" id="TIGR02347">
    <property type="entry name" value="chap_CCT_zeta"/>
    <property type="match status" value="1"/>
</dbReference>
<evidence type="ECO:0000256" key="4">
    <source>
        <dbReference type="ARBA" id="ARBA00012274"/>
    </source>
</evidence>
<evidence type="ECO:0000256" key="11">
    <source>
        <dbReference type="ARBA" id="ARBA00023186"/>
    </source>
</evidence>
<dbReference type="FunFam" id="3.20.70.20:FF:000035">
    <property type="entry name" value="Predicted protein"/>
    <property type="match status" value="1"/>
</dbReference>
<dbReference type="InterPro" id="IPR013509">
    <property type="entry name" value="RNR_lsu_N"/>
</dbReference>
<sequence>MYVMKRDSRKEAVHFDKITARLKKLSDGLSADHCDPVLVAQKVCAGVYNGVTTSQLDELAAETAAAMTTNHPDYALLAARIAVSNLHKNTKKSFSETVEDMYNHYNERSGQKAALISDDVYEIIMKNSVRLDCVIIYDRDFDYDYFGFKTLYRSYLLKVQGKVVERPQHMIMRVAVGIHKDDIDSAIKTYHMMSQRWFTHATPTLFNAGTPRPQLSSCFLVCMKDDSIEGIYDTLKECAVISKSAGGIGVSVHNIRATGSYIRGTNGTSNGIVPMLRVFNDTARYVDQGGGKRKGAFAVYLEPWHADIFDFLDLKKNHGKEENRARDLFYALWVPDLFMERVQSNGQWSLFCPSEAPGLADCWGTEFERLYTQYEKDGKAKKTVPAQNLWFEILTSQIETGTPYMLFKGIPIESHPSKLVGSRGSKSRYFDFEKLAEVTAVVTENLNKIIDVNYYPVENARLSNMRHRPVGIGVQGLADTFILLGMAFESPEAQQLNKDIFETIYYHALKTSAEIAAKEGPYETYQGSPVSKGIFQPDMWDIIPSNRWDWPALRDLISKNGVRNSLLVAPMPTASTSQILGNNECFEPYTSNIYSRRVLSGEFVVVNKHLLLDLTEMGLWCSAIKNKIIYDNGSVQNIPEIPNELKMIYKTVWEIKQMTLVDMAVDRGCYIDQSQSLNIHMDQPNFKKVTSLHFRAWSRGLKTGMYYLRSRAATDAIKFTVDTSVLKEIPKAVEDDDDTKMARMVCSLTNATAAIFAGDHCDSLIKLNAQRHRHTLSVASSEDVAASIEPECGGTIKMLVGGAGDIKLTKDGNTLLKEMQIQNPTAIMIARTAIAQDDISGDGTTSTVIFIGELMKQSERYIDEGMHPRVLVDGFEIAKRATLQFLEKFKTPVVMGNEPDKEILKMVARTTLRTKLYEALADQLTDIVVNGVLCIWKPEEALDLFMVEIMHMRQKFDVDTRLVEGLVLDHGSRHPDMKRRAENCHILTCNVSLEYDKSEINAGFFYSNAEQREAMVAAERQQVDERVRKIIELKNKVCSGNENNFVVINQKGIDPPSLDLLARAGIIALRRAKRRNMERLVLACGGEAVNSVDDLTPDSLGWAGLVYEHIIGEEKYTFVENVKNPHSCTILIKGPNDHTIAQIKDAVRDGLRAVKNTLEDEAVVLGAGAFEVAARQYLVNEVKKTVQGRAQLGVEAFADALLVVPKTLAENSGLDTQDVIIALKSEHDRGNVVGLNQHSGDPIDPQMEGIFDNYSVKRQIINSGPVIASQLLSVDEVIRAGRNMRKPN</sequence>
<comment type="subcellular location">
    <subcellularLocation>
        <location evidence="1">Cytoplasm</location>
    </subcellularLocation>
</comment>
<comment type="function">
    <text evidence="13">Provides the precursors necessary for DNA synthesis. Catalyzes the biosynthesis of deoxyribonucleotides from the corresponding ribonucleotides.</text>
</comment>
<dbReference type="InterPro" id="IPR012722">
    <property type="entry name" value="Chap_CCT_zeta"/>
</dbReference>
<dbReference type="GO" id="GO:0009263">
    <property type="term" value="P:deoxyribonucleotide biosynthetic process"/>
    <property type="evidence" value="ECO:0007669"/>
    <property type="project" value="UniProtKB-KW"/>
</dbReference>
<dbReference type="GO" id="GO:0006457">
    <property type="term" value="P:protein folding"/>
    <property type="evidence" value="ECO:0007669"/>
    <property type="project" value="InterPro"/>
</dbReference>
<name>A0AAD5NW14_ACENE</name>
<dbReference type="SUPFAM" id="SSF51998">
    <property type="entry name" value="PFL-like glycyl radical enzymes"/>
    <property type="match status" value="1"/>
</dbReference>
<dbReference type="Pfam" id="PF02867">
    <property type="entry name" value="Ribonuc_red_lgC"/>
    <property type="match status" value="2"/>
</dbReference>
<evidence type="ECO:0000256" key="9">
    <source>
        <dbReference type="ARBA" id="ARBA00023002"/>
    </source>
</evidence>
<comment type="similarity">
    <text evidence="2">Belongs to the TCP-1 chaperonin family.</text>
</comment>
<evidence type="ECO:0000259" key="14">
    <source>
        <dbReference type="PROSITE" id="PS51161"/>
    </source>
</evidence>
<dbReference type="GO" id="GO:0004748">
    <property type="term" value="F:ribonucleoside-diphosphate reductase activity, thioredoxin disulfide as acceptor"/>
    <property type="evidence" value="ECO:0007669"/>
    <property type="project" value="UniProtKB-EC"/>
</dbReference>
<dbReference type="PROSITE" id="PS51161">
    <property type="entry name" value="ATP_CONE"/>
    <property type="match status" value="1"/>
</dbReference>
<evidence type="ECO:0000256" key="13">
    <source>
        <dbReference type="RuleBase" id="RU003410"/>
    </source>
</evidence>
<dbReference type="SUPFAM" id="SSF48592">
    <property type="entry name" value="GroEL equatorial domain-like"/>
    <property type="match status" value="1"/>
</dbReference>
<feature type="domain" description="ATP-cone" evidence="14">
    <location>
        <begin position="1"/>
        <end position="92"/>
    </location>
</feature>
<evidence type="ECO:0000256" key="5">
    <source>
        <dbReference type="ARBA" id="ARBA00022490"/>
    </source>
</evidence>
<keyword evidence="7 12" id="KW-0547">Nucleotide-binding</keyword>
<dbReference type="Pfam" id="PF00317">
    <property type="entry name" value="Ribonuc_red_lgN"/>
    <property type="match status" value="1"/>
</dbReference>
<keyword evidence="9 13" id="KW-0560">Oxidoreductase</keyword>
<protein>
    <recommendedName>
        <fullName evidence="4 13">Ribonucleoside-diphosphate reductase</fullName>
        <ecNumber evidence="4 13">1.17.4.1</ecNumber>
    </recommendedName>
</protein>
<dbReference type="EMBL" id="JAJSOW010000100">
    <property type="protein sequence ID" value="KAI9184788.1"/>
    <property type="molecule type" value="Genomic_DNA"/>
</dbReference>
<dbReference type="InterPro" id="IPR000788">
    <property type="entry name" value="RNR_lg_C"/>
</dbReference>
<dbReference type="InterPro" id="IPR039718">
    <property type="entry name" value="Rrm1"/>
</dbReference>
<dbReference type="PANTHER" id="PTHR11573">
    <property type="entry name" value="RIBONUCLEOSIDE-DIPHOSPHATE REDUCTASE LARGE CHAIN"/>
    <property type="match status" value="1"/>
</dbReference>